<dbReference type="GO" id="GO:0015267">
    <property type="term" value="F:channel activity"/>
    <property type="evidence" value="ECO:0007669"/>
    <property type="project" value="TreeGrafter"/>
</dbReference>
<reference evidence="4" key="1">
    <citation type="submission" date="2025-08" db="UniProtKB">
        <authorList>
            <consortium name="Ensembl"/>
        </authorList>
    </citation>
    <scope>IDENTIFICATION</scope>
</reference>
<evidence type="ECO:0000313" key="5">
    <source>
        <dbReference type="Proteomes" id="UP000694419"/>
    </source>
</evidence>
<dbReference type="GO" id="GO:0008053">
    <property type="term" value="P:mitochondrial fusion"/>
    <property type="evidence" value="ECO:0007669"/>
    <property type="project" value="TreeGrafter"/>
</dbReference>
<evidence type="ECO:0000259" key="3">
    <source>
        <dbReference type="SMART" id="SM00337"/>
    </source>
</evidence>
<dbReference type="InterPro" id="IPR036834">
    <property type="entry name" value="Bcl-2-like_sf"/>
</dbReference>
<evidence type="ECO:0000256" key="1">
    <source>
        <dbReference type="ARBA" id="ARBA00009458"/>
    </source>
</evidence>
<dbReference type="AlphaFoldDB" id="A0A8C3J127"/>
<comment type="similarity">
    <text evidence="1">Belongs to the Bcl-2 family.</text>
</comment>
<dbReference type="Pfam" id="PF00452">
    <property type="entry name" value="Bcl-2"/>
    <property type="match status" value="1"/>
</dbReference>
<dbReference type="PRINTS" id="PR01862">
    <property type="entry name" value="BCL2FAMILY"/>
</dbReference>
<dbReference type="PANTHER" id="PTHR11256">
    <property type="entry name" value="BCL-2 RELATED"/>
    <property type="match status" value="1"/>
</dbReference>
<dbReference type="GO" id="GO:0042981">
    <property type="term" value="P:regulation of apoptotic process"/>
    <property type="evidence" value="ECO:0007669"/>
    <property type="project" value="InterPro"/>
</dbReference>
<evidence type="ECO:0000313" key="4">
    <source>
        <dbReference type="Ensembl" id="ENSCPGP00000000460.1"/>
    </source>
</evidence>
<dbReference type="GO" id="GO:0001836">
    <property type="term" value="P:release of cytochrome c from mitochondria"/>
    <property type="evidence" value="ECO:0007669"/>
    <property type="project" value="TreeGrafter"/>
</dbReference>
<keyword evidence="2" id="KW-0053">Apoptosis</keyword>
<dbReference type="Gene3D" id="1.10.437.10">
    <property type="entry name" value="Blc2-like"/>
    <property type="match status" value="1"/>
</dbReference>
<dbReference type="GO" id="GO:0097192">
    <property type="term" value="P:extrinsic apoptotic signaling pathway in absence of ligand"/>
    <property type="evidence" value="ECO:0007669"/>
    <property type="project" value="TreeGrafter"/>
</dbReference>
<reference evidence="4" key="2">
    <citation type="submission" date="2025-09" db="UniProtKB">
        <authorList>
            <consortium name="Ensembl"/>
        </authorList>
    </citation>
    <scope>IDENTIFICATION</scope>
</reference>
<dbReference type="PROSITE" id="PS50062">
    <property type="entry name" value="BCL2_FAMILY"/>
    <property type="match status" value="1"/>
</dbReference>
<dbReference type="Ensembl" id="ENSCPGT00000000509.1">
    <property type="protein sequence ID" value="ENSCPGP00000000460.1"/>
    <property type="gene ID" value="ENSCPGG00000000384.1"/>
</dbReference>
<dbReference type="SMART" id="SM00337">
    <property type="entry name" value="BCL"/>
    <property type="match status" value="1"/>
</dbReference>
<dbReference type="PANTHER" id="PTHR11256:SF42">
    <property type="entry name" value="APOPTOSIS REGULATOR BAX"/>
    <property type="match status" value="1"/>
</dbReference>
<dbReference type="Proteomes" id="UP000694419">
    <property type="component" value="Unplaced"/>
</dbReference>
<sequence length="153" mass="16493">IIEEVGCQASKGLFFRVATELFADGNFNWGRVVTLFYFACKLVLKSLRQQIPELVRTILGWTLEFLRERVLAWIQAQGGWEGSYRLPVINTLPAKHLPVAKGPVGSWAAWARAWPGGGGRTFSPLCSVPGGALGPVLGSPVQEGQGTAGESPT</sequence>
<protein>
    <recommendedName>
        <fullName evidence="3">Bcl-2 Bcl-2 homology region 1-3 domain-containing protein</fullName>
    </recommendedName>
</protein>
<feature type="domain" description="Bcl-2 Bcl-2 homology region 1-3" evidence="3">
    <location>
        <begin position="1"/>
        <end position="80"/>
    </location>
</feature>
<dbReference type="GO" id="GO:0051400">
    <property type="term" value="F:BH domain binding"/>
    <property type="evidence" value="ECO:0007669"/>
    <property type="project" value="TreeGrafter"/>
</dbReference>
<organism evidence="4 5">
    <name type="scientific">Calidris pygmaea</name>
    <name type="common">Spoon-billed sandpiper</name>
    <dbReference type="NCBI Taxonomy" id="425635"/>
    <lineage>
        <taxon>Eukaryota</taxon>
        <taxon>Metazoa</taxon>
        <taxon>Chordata</taxon>
        <taxon>Craniata</taxon>
        <taxon>Vertebrata</taxon>
        <taxon>Euteleostomi</taxon>
        <taxon>Archelosauria</taxon>
        <taxon>Archosauria</taxon>
        <taxon>Dinosauria</taxon>
        <taxon>Saurischia</taxon>
        <taxon>Theropoda</taxon>
        <taxon>Coelurosauria</taxon>
        <taxon>Aves</taxon>
        <taxon>Neognathae</taxon>
        <taxon>Neoaves</taxon>
        <taxon>Charadriiformes</taxon>
        <taxon>Scolopacidae</taxon>
        <taxon>Calidris</taxon>
    </lineage>
</organism>
<dbReference type="GO" id="GO:0005741">
    <property type="term" value="C:mitochondrial outer membrane"/>
    <property type="evidence" value="ECO:0007669"/>
    <property type="project" value="TreeGrafter"/>
</dbReference>
<dbReference type="InterPro" id="IPR026298">
    <property type="entry name" value="Bcl-2_fam"/>
</dbReference>
<name>A0A8C3J127_9CHAR</name>
<dbReference type="InterPro" id="IPR046371">
    <property type="entry name" value="Bcl-2_BH1-3"/>
</dbReference>
<dbReference type="InterPro" id="IPR002475">
    <property type="entry name" value="Bcl2-like"/>
</dbReference>
<proteinExistence type="inferred from homology"/>
<keyword evidence="5" id="KW-1185">Reference proteome</keyword>
<dbReference type="CDD" id="cd06845">
    <property type="entry name" value="Bcl-2_like"/>
    <property type="match status" value="1"/>
</dbReference>
<dbReference type="GO" id="GO:0008630">
    <property type="term" value="P:intrinsic apoptotic signaling pathway in response to DNA damage"/>
    <property type="evidence" value="ECO:0007669"/>
    <property type="project" value="TreeGrafter"/>
</dbReference>
<dbReference type="SUPFAM" id="SSF56854">
    <property type="entry name" value="Bcl-2 inhibitors of programmed cell death"/>
    <property type="match status" value="1"/>
</dbReference>
<evidence type="ECO:0000256" key="2">
    <source>
        <dbReference type="ARBA" id="ARBA00022703"/>
    </source>
</evidence>
<accession>A0A8C3J127</accession>